<evidence type="ECO:0000256" key="2">
    <source>
        <dbReference type="RuleBase" id="RU003616"/>
    </source>
</evidence>
<dbReference type="RefSeq" id="WP_232570893.1">
    <property type="nucleotide sequence ID" value="NZ_CP089466.1"/>
</dbReference>
<gene>
    <name evidence="4" type="ORF">ACFOKC_09635</name>
</gene>
<comment type="similarity">
    <text evidence="1 2">Belongs to the small heat shock protein (HSP20) family.</text>
</comment>
<feature type="domain" description="SHSP" evidence="3">
    <location>
        <begin position="18"/>
        <end position="129"/>
    </location>
</feature>
<dbReference type="CDD" id="cd06464">
    <property type="entry name" value="ACD_sHsps-like"/>
    <property type="match status" value="1"/>
</dbReference>
<evidence type="ECO:0000256" key="1">
    <source>
        <dbReference type="PROSITE-ProRule" id="PRU00285"/>
    </source>
</evidence>
<dbReference type="PROSITE" id="PS01031">
    <property type="entry name" value="SHSP"/>
    <property type="match status" value="1"/>
</dbReference>
<dbReference type="InterPro" id="IPR031107">
    <property type="entry name" value="Small_HSP"/>
</dbReference>
<keyword evidence="5" id="KW-1185">Reference proteome</keyword>
<comment type="caution">
    <text evidence="4">The sequence shown here is derived from an EMBL/GenBank/DDBJ whole genome shotgun (WGS) entry which is preliminary data.</text>
</comment>
<reference evidence="4 5" key="1">
    <citation type="journal article" date="2019" name="Int. J. Syst. Evol. Microbiol.">
        <title>The Global Catalogue of Microorganisms (GCM) 10K type strain sequencing project: providing services to taxonomists for standard genome sequencing and annotation.</title>
        <authorList>
            <consortium name="The Broad Institute Genomics Platform"/>
            <consortium name="The Broad Institute Genome Sequencing Center for Infectious Disease"/>
            <person name="Wu L."/>
            <person name="Ma J."/>
        </authorList>
    </citation>
    <scope>NUCLEOTIDE SEQUENCE [LARGE SCALE GENOMIC DNA]</scope>
    <source>
        <strain evidence="4 5">CGMCC 1.12562</strain>
    </source>
</reference>
<dbReference type="SUPFAM" id="SSF49764">
    <property type="entry name" value="HSP20-like chaperones"/>
    <property type="match status" value="1"/>
</dbReference>
<dbReference type="GeneID" id="69119018"/>
<protein>
    <submittedName>
        <fullName evidence="4">Hsp20/alpha crystallin family protein</fullName>
    </submittedName>
</protein>
<name>A0ABD5NFS0_9EURY</name>
<dbReference type="InterPro" id="IPR008978">
    <property type="entry name" value="HSP20-like_chaperone"/>
</dbReference>
<evidence type="ECO:0000259" key="3">
    <source>
        <dbReference type="PROSITE" id="PS01031"/>
    </source>
</evidence>
<dbReference type="PANTHER" id="PTHR11527">
    <property type="entry name" value="HEAT-SHOCK PROTEIN 20 FAMILY MEMBER"/>
    <property type="match status" value="1"/>
</dbReference>
<proteinExistence type="inferred from homology"/>
<dbReference type="Pfam" id="PF00011">
    <property type="entry name" value="HSP20"/>
    <property type="match status" value="1"/>
</dbReference>
<accession>A0ABD5NFS0</accession>
<dbReference type="Gene3D" id="2.60.40.790">
    <property type="match status" value="1"/>
</dbReference>
<dbReference type="Proteomes" id="UP001595660">
    <property type="component" value="Unassembled WGS sequence"/>
</dbReference>
<dbReference type="EMBL" id="JBHRWN010000002">
    <property type="protein sequence ID" value="MFC3477989.1"/>
    <property type="molecule type" value="Genomic_DNA"/>
</dbReference>
<dbReference type="AlphaFoldDB" id="A0ABD5NFS0"/>
<organism evidence="4 5">
    <name type="scientific">Halobacterium litoreum</name>
    <dbReference type="NCBI Taxonomy" id="2039234"/>
    <lineage>
        <taxon>Archaea</taxon>
        <taxon>Methanobacteriati</taxon>
        <taxon>Methanobacteriota</taxon>
        <taxon>Stenosarchaea group</taxon>
        <taxon>Halobacteria</taxon>
        <taxon>Halobacteriales</taxon>
        <taxon>Halobacteriaceae</taxon>
        <taxon>Halobacterium</taxon>
    </lineage>
</organism>
<evidence type="ECO:0000313" key="4">
    <source>
        <dbReference type="EMBL" id="MFC3477989.1"/>
    </source>
</evidence>
<dbReference type="InterPro" id="IPR002068">
    <property type="entry name" value="A-crystallin/Hsp20_dom"/>
</dbReference>
<sequence>MSRGTPFDEVERLLERLDDARDGGLAVDVEDAGDAFAVRTDLPGFEKTNIDVEVQDRTVRVDAEHEADDGDADADYVIRERTKQSASRSVTLPEAIEENEASATFADGVLTVTLPKTNAGGDATSVDVE</sequence>
<evidence type="ECO:0000313" key="5">
    <source>
        <dbReference type="Proteomes" id="UP001595660"/>
    </source>
</evidence>